<dbReference type="CDD" id="cd06261">
    <property type="entry name" value="TM_PBP2"/>
    <property type="match status" value="1"/>
</dbReference>
<feature type="transmembrane region" description="Helical" evidence="7">
    <location>
        <begin position="291"/>
        <end position="312"/>
    </location>
</feature>
<feature type="transmembrane region" description="Helical" evidence="7">
    <location>
        <begin position="187"/>
        <end position="210"/>
    </location>
</feature>
<dbReference type="InterPro" id="IPR000515">
    <property type="entry name" value="MetI-like"/>
</dbReference>
<feature type="domain" description="ABC transmembrane type-1" evidence="8">
    <location>
        <begin position="96"/>
        <end position="312"/>
    </location>
</feature>
<organism evidence="9 10">
    <name type="scientific">Eubacterium maltosivorans</name>
    <dbReference type="NCBI Taxonomy" id="2041044"/>
    <lineage>
        <taxon>Bacteria</taxon>
        <taxon>Bacillati</taxon>
        <taxon>Bacillota</taxon>
        <taxon>Clostridia</taxon>
        <taxon>Eubacteriales</taxon>
        <taxon>Eubacteriaceae</taxon>
        <taxon>Eubacterium</taxon>
    </lineage>
</organism>
<evidence type="ECO:0000256" key="4">
    <source>
        <dbReference type="ARBA" id="ARBA00022692"/>
    </source>
</evidence>
<keyword evidence="6 7" id="KW-0472">Membrane</keyword>
<dbReference type="AlphaFoldDB" id="A0A4V1GM56"/>
<evidence type="ECO:0000313" key="9">
    <source>
        <dbReference type="EMBL" id="QCT72116.1"/>
    </source>
</evidence>
<dbReference type="Proteomes" id="UP000218387">
    <property type="component" value="Chromosome"/>
</dbReference>
<evidence type="ECO:0000256" key="6">
    <source>
        <dbReference type="ARBA" id="ARBA00023136"/>
    </source>
</evidence>
<dbReference type="Pfam" id="PF00528">
    <property type="entry name" value="BPD_transp_1"/>
    <property type="match status" value="1"/>
</dbReference>
<gene>
    <name evidence="9" type="ORF">CPZ25_012550</name>
</gene>
<dbReference type="RefSeq" id="WP_096918731.1">
    <property type="nucleotide sequence ID" value="NZ_CP029487.1"/>
</dbReference>
<dbReference type="PANTHER" id="PTHR30193">
    <property type="entry name" value="ABC TRANSPORTER PERMEASE PROTEIN"/>
    <property type="match status" value="1"/>
</dbReference>
<evidence type="ECO:0000313" key="10">
    <source>
        <dbReference type="Proteomes" id="UP000218387"/>
    </source>
</evidence>
<dbReference type="GO" id="GO:0005886">
    <property type="term" value="C:plasma membrane"/>
    <property type="evidence" value="ECO:0007669"/>
    <property type="project" value="UniProtKB-SubCell"/>
</dbReference>
<dbReference type="PANTHER" id="PTHR30193:SF37">
    <property type="entry name" value="INNER MEMBRANE ABC TRANSPORTER PERMEASE PROTEIN YCJO"/>
    <property type="match status" value="1"/>
</dbReference>
<accession>A0A4V1GM56</accession>
<keyword evidence="10" id="KW-1185">Reference proteome</keyword>
<dbReference type="Gene3D" id="1.10.3720.10">
    <property type="entry name" value="MetI-like"/>
    <property type="match status" value="1"/>
</dbReference>
<feature type="transmembrane region" description="Helical" evidence="7">
    <location>
        <begin position="33"/>
        <end position="53"/>
    </location>
</feature>
<evidence type="ECO:0000256" key="3">
    <source>
        <dbReference type="ARBA" id="ARBA00022475"/>
    </source>
</evidence>
<comment type="subcellular location">
    <subcellularLocation>
        <location evidence="1 7">Cell membrane</location>
        <topology evidence="1 7">Multi-pass membrane protein</topology>
    </subcellularLocation>
</comment>
<reference evidence="9 10" key="1">
    <citation type="submission" date="2018-05" db="EMBL/GenBank/DDBJ databases">
        <title>Genome comparison of Eubacterium sp.</title>
        <authorList>
            <person name="Feng Y."/>
            <person name="Sanchez-Andrea I."/>
            <person name="Stams A.J.M."/>
            <person name="De Vos W.M."/>
        </authorList>
    </citation>
    <scope>NUCLEOTIDE SEQUENCE [LARGE SCALE GENOMIC DNA]</scope>
    <source>
        <strain evidence="9 10">YI</strain>
    </source>
</reference>
<evidence type="ECO:0000256" key="5">
    <source>
        <dbReference type="ARBA" id="ARBA00022989"/>
    </source>
</evidence>
<sequence length="324" mass="36589">MKKFLKLPAQVYTLAPDIERAGERIKPRPKFKFNYKPWLFLLPALVLIAFWLYRPLAETVYYAFHSWGMVPGTIPRFVGISNFTKLLTSKDFFTSIGNTVFYIVGLLPFSVIIPLFLASATNDLPSKAKNFYRALFFIPMIMAPVATATIWRWLLNPSSGLINQLIVGLGISDTNISFFLTEGVARMTILLITGWKMIGFSTLMFSAALTGINRDYFEAARLDGASKLRQFTTITLPLISPTVIFMLMMSILFASQWTFAYIDLLTQGGPYGTTTNIYYEMYKYGFSSLNVGMSSASAVIFFIIFGIIALLLNRLSARFVFYDN</sequence>
<feature type="transmembrane region" description="Helical" evidence="7">
    <location>
        <begin position="99"/>
        <end position="119"/>
    </location>
</feature>
<evidence type="ECO:0000256" key="7">
    <source>
        <dbReference type="RuleBase" id="RU363032"/>
    </source>
</evidence>
<dbReference type="GO" id="GO:0055085">
    <property type="term" value="P:transmembrane transport"/>
    <property type="evidence" value="ECO:0007669"/>
    <property type="project" value="InterPro"/>
</dbReference>
<keyword evidence="5 7" id="KW-1133">Transmembrane helix</keyword>
<feature type="transmembrane region" description="Helical" evidence="7">
    <location>
        <begin position="131"/>
        <end position="154"/>
    </location>
</feature>
<comment type="similarity">
    <text evidence="7">Belongs to the binding-protein-dependent transport system permease family.</text>
</comment>
<name>A0A4V1GM56_EUBML</name>
<dbReference type="PROSITE" id="PS50928">
    <property type="entry name" value="ABC_TM1"/>
    <property type="match status" value="1"/>
</dbReference>
<dbReference type="EMBL" id="CP029487">
    <property type="protein sequence ID" value="QCT72116.1"/>
    <property type="molecule type" value="Genomic_DNA"/>
</dbReference>
<dbReference type="KEGG" id="emt:CPZ25_012550"/>
<evidence type="ECO:0000256" key="1">
    <source>
        <dbReference type="ARBA" id="ARBA00004651"/>
    </source>
</evidence>
<protein>
    <submittedName>
        <fullName evidence="9">Sugar ABC transporter permease</fullName>
    </submittedName>
</protein>
<dbReference type="InterPro" id="IPR035906">
    <property type="entry name" value="MetI-like_sf"/>
</dbReference>
<evidence type="ECO:0000256" key="2">
    <source>
        <dbReference type="ARBA" id="ARBA00022448"/>
    </source>
</evidence>
<evidence type="ECO:0000259" key="8">
    <source>
        <dbReference type="PROSITE" id="PS50928"/>
    </source>
</evidence>
<dbReference type="SUPFAM" id="SSF161098">
    <property type="entry name" value="MetI-like"/>
    <property type="match status" value="1"/>
</dbReference>
<feature type="transmembrane region" description="Helical" evidence="7">
    <location>
        <begin position="231"/>
        <end position="254"/>
    </location>
</feature>
<keyword evidence="4 7" id="KW-0812">Transmembrane</keyword>
<keyword evidence="3" id="KW-1003">Cell membrane</keyword>
<keyword evidence="2 7" id="KW-0813">Transport</keyword>
<dbReference type="InterPro" id="IPR051393">
    <property type="entry name" value="ABC_transporter_permease"/>
</dbReference>
<proteinExistence type="inferred from homology"/>